<keyword evidence="3" id="KW-1185">Reference proteome</keyword>
<dbReference type="Proteomes" id="UP000283090">
    <property type="component" value="Unassembled WGS sequence"/>
</dbReference>
<reference evidence="2 3" key="1">
    <citation type="submission" date="2019-01" db="EMBL/GenBank/DDBJ databases">
        <title>Intercellular communication is required for trap formation in the nematode-trapping fungus Duddingtonia flagrans.</title>
        <authorList>
            <person name="Youssar L."/>
            <person name="Wernet V."/>
            <person name="Hensel N."/>
            <person name="Hildebrandt H.-G."/>
            <person name="Fischer R."/>
        </authorList>
    </citation>
    <scope>NUCLEOTIDE SEQUENCE [LARGE SCALE GENOMIC DNA]</scope>
    <source>
        <strain evidence="2 3">CBS H-5679</strain>
    </source>
</reference>
<feature type="region of interest" description="Disordered" evidence="1">
    <location>
        <begin position="600"/>
        <end position="684"/>
    </location>
</feature>
<feature type="region of interest" description="Disordered" evidence="1">
    <location>
        <begin position="368"/>
        <end position="564"/>
    </location>
</feature>
<name>A0A436ZW80_ARTFL</name>
<evidence type="ECO:0000313" key="3">
    <source>
        <dbReference type="Proteomes" id="UP000283090"/>
    </source>
</evidence>
<protein>
    <submittedName>
        <fullName evidence="2">Uncharacterized protein</fullName>
    </submittedName>
</protein>
<dbReference type="VEuPathDB" id="FungiDB:DFL_007633"/>
<sequence length="875" mass="95890">MSLLDHDIPSAGHTCSRCRVVFGQGTSRARHVHERDRGPYNDGPRKITVFINPSKRAYVTPFRRVQTLNRLLEYIGTLPHPQIQFVANANRTRPSFRAFEELLLSGQWQLVDSSGCIIRPDDYEELIHDGMEITIDTLPDEQQDEPIPLLQPMAVSGGKSIRGSEPQLGRNEVAGDLLDMQINEPIAQQHLGFEAKQHSHTQSEVSIVQFTPANPFVSSFEKTVDTNELEGEENLEPQILPSTPFNLPPKFGSWSGKFKSAAMSASAAEFRPSSEVKCSTTAAEFKPSNETKFFSTLAAEIKPSSEIRFSTSAAELKPSSDVQLPTSSDENTLFQLPQGTVKRSMAIPIVKPPSPALAMIAAPKPGIPMSSHDDEGSDDGWGGGAVATLEPEETPVGEESVVVEDKEWPGHTEEAESRMDNEVSRDTVETKEQGLQLSPPSEDVETTSISETIVGSGPTYGKSQIYSGRSTPNPTDGEAQYANMSPRKDSVSEDEFDNESNLLKSEILEPKDGVTESLEPTVVKEEHTGTPIGEPEEPKENEKGRNIEVVEEKSLESVPATKSSSAEMLAVLMSSVEFRPAGDTEFHTINDDFNWDMETAVPLTEEPALSQNLDPTVDSWDTTSPAGDFQATSGGSGWGDWSTSQSAVVDDTQWDNRGHVRRDSEEDAEWGPPKPKQLEHVDTPKPAKPEWAQVAAAGLAGQQSAAEPSPYFILATSPRPTETPTVKKETTSSNPVASPMSFPPRPGSSHRNSIVSPKQKRGAAPCKFIYFVPSSNCTIPNATNSNKISLVQSTAIRKLAILYAKHFKDNRLLSRANSNQNHLLELSVSRSENGLVTKHKVDLESKLMEYDFPNEFWVSVSYLGPQGNVQRPDYL</sequence>
<dbReference type="RefSeq" id="XP_067488781.1">
    <property type="nucleotide sequence ID" value="XM_067637245.1"/>
</dbReference>
<dbReference type="EMBL" id="SAEB01000009">
    <property type="protein sequence ID" value="RVD83237.1"/>
    <property type="molecule type" value="Genomic_DNA"/>
</dbReference>
<dbReference type="AlphaFoldDB" id="A0A436ZW80"/>
<dbReference type="OrthoDB" id="5430068at2759"/>
<feature type="compositionally biased region" description="Basic and acidic residues" evidence="1">
    <location>
        <begin position="654"/>
        <end position="664"/>
    </location>
</feature>
<gene>
    <name evidence="2" type="ORF">DFL_007633</name>
</gene>
<feature type="compositionally biased region" description="Basic and acidic residues" evidence="1">
    <location>
        <begin position="536"/>
        <end position="555"/>
    </location>
</feature>
<evidence type="ECO:0000256" key="1">
    <source>
        <dbReference type="SAM" id="MobiDB-lite"/>
    </source>
</evidence>
<feature type="region of interest" description="Disordered" evidence="1">
    <location>
        <begin position="717"/>
        <end position="758"/>
    </location>
</feature>
<organism evidence="2 3">
    <name type="scientific">Arthrobotrys flagrans</name>
    <name type="common">Nematode-trapping fungus</name>
    <name type="synonym">Trichothecium flagrans</name>
    <dbReference type="NCBI Taxonomy" id="97331"/>
    <lineage>
        <taxon>Eukaryota</taxon>
        <taxon>Fungi</taxon>
        <taxon>Dikarya</taxon>
        <taxon>Ascomycota</taxon>
        <taxon>Pezizomycotina</taxon>
        <taxon>Orbiliomycetes</taxon>
        <taxon>Orbiliales</taxon>
        <taxon>Orbiliaceae</taxon>
        <taxon>Arthrobotrys</taxon>
    </lineage>
</organism>
<accession>A0A436ZW80</accession>
<proteinExistence type="predicted"/>
<feature type="compositionally biased region" description="Polar residues" evidence="1">
    <location>
        <begin position="461"/>
        <end position="474"/>
    </location>
</feature>
<feature type="compositionally biased region" description="Basic and acidic residues" evidence="1">
    <location>
        <begin position="403"/>
        <end position="432"/>
    </location>
</feature>
<evidence type="ECO:0000313" key="2">
    <source>
        <dbReference type="EMBL" id="RVD83237.1"/>
    </source>
</evidence>
<comment type="caution">
    <text evidence="2">The sequence shown here is derived from an EMBL/GenBank/DDBJ whole genome shotgun (WGS) entry which is preliminary data.</text>
</comment>
<feature type="compositionally biased region" description="Polar residues" evidence="1">
    <location>
        <begin position="609"/>
        <end position="625"/>
    </location>
</feature>
<dbReference type="GeneID" id="93589944"/>